<dbReference type="Proteomes" id="UP000058599">
    <property type="component" value="Chromosome"/>
</dbReference>
<accession>A0AA86GPD1</accession>
<feature type="domain" description="TNase-like" evidence="1">
    <location>
        <begin position="45"/>
        <end position="168"/>
    </location>
</feature>
<evidence type="ECO:0000313" key="3">
    <source>
        <dbReference type="Proteomes" id="UP000058599"/>
    </source>
</evidence>
<gene>
    <name evidence="2" type="ORF">SGRAN_3494</name>
</gene>
<sequence length="202" mass="22033">MRGSSPLTRLRWRRRLRALVALLLLAGLAVAAWLGSPAPVAVIPLVHVIDGDSLTARQDGHVLTIRLVGIDAVEYRQDCERADGTRWPCGVEARAALERLAGRGPLHCAIEGTDRYRRTLAACRTAPDPAGADLGAALVRQGWAIATDDRYFVEEAEARTKRRGIWQGRFVRPADWRGAHQTMTVKGLEQGPASAGFLRVVA</sequence>
<dbReference type="KEGG" id="sgi:SGRAN_3494"/>
<dbReference type="SMART" id="SM00318">
    <property type="entry name" value="SNc"/>
    <property type="match status" value="1"/>
</dbReference>
<evidence type="ECO:0000313" key="2">
    <source>
        <dbReference type="EMBL" id="AMG75836.1"/>
    </source>
</evidence>
<dbReference type="InterPro" id="IPR016071">
    <property type="entry name" value="Staphylococal_nuclease_OB-fold"/>
</dbReference>
<dbReference type="EMBL" id="CP012199">
    <property type="protein sequence ID" value="AMG75836.1"/>
    <property type="molecule type" value="Genomic_DNA"/>
</dbReference>
<dbReference type="PROSITE" id="PS50830">
    <property type="entry name" value="TNASE_3"/>
    <property type="match status" value="1"/>
</dbReference>
<dbReference type="Pfam" id="PF00565">
    <property type="entry name" value="SNase"/>
    <property type="match status" value="1"/>
</dbReference>
<organism evidence="2 3">
    <name type="scientific">Sphingopyxis granuli</name>
    <dbReference type="NCBI Taxonomy" id="267128"/>
    <lineage>
        <taxon>Bacteria</taxon>
        <taxon>Pseudomonadati</taxon>
        <taxon>Pseudomonadota</taxon>
        <taxon>Alphaproteobacteria</taxon>
        <taxon>Sphingomonadales</taxon>
        <taxon>Sphingomonadaceae</taxon>
        <taxon>Sphingopyxis</taxon>
    </lineage>
</organism>
<evidence type="ECO:0000259" key="1">
    <source>
        <dbReference type="PROSITE" id="PS50830"/>
    </source>
</evidence>
<dbReference type="RefSeq" id="WP_067185804.1">
    <property type="nucleotide sequence ID" value="NZ_CP012199.1"/>
</dbReference>
<dbReference type="AlphaFoldDB" id="A0AA86GPD1"/>
<protein>
    <submittedName>
        <fullName evidence="2">Nuclease (SNase-like)</fullName>
    </submittedName>
</protein>
<proteinExistence type="predicted"/>
<dbReference type="Gene3D" id="2.40.50.90">
    <property type="match status" value="1"/>
</dbReference>
<dbReference type="InterPro" id="IPR035437">
    <property type="entry name" value="SNase_OB-fold_sf"/>
</dbReference>
<name>A0AA86GPD1_9SPHN</name>
<reference evidence="2 3" key="1">
    <citation type="journal article" date="2016" name="BMC Genomics">
        <title>Genomic analysis of the nitrate-respiring Sphingopyxis granuli (formerly Sphingomonas macrogoltabida) strain TFA.</title>
        <authorList>
            <person name="Garcia-Romero I."/>
            <person name="Perez-Pulido A.J."/>
            <person name="Gonzalez-Flores Y.E."/>
            <person name="Reyes-Ramirez F."/>
            <person name="Santero E."/>
            <person name="Floriano B."/>
        </authorList>
    </citation>
    <scope>NUCLEOTIDE SEQUENCE [LARGE SCALE GENOMIC DNA]</scope>
    <source>
        <strain evidence="2 3">TFA</strain>
    </source>
</reference>
<dbReference type="SUPFAM" id="SSF50199">
    <property type="entry name" value="Staphylococcal nuclease"/>
    <property type="match status" value="1"/>
</dbReference>
<keyword evidence="3" id="KW-1185">Reference proteome</keyword>